<reference evidence="5 6" key="1">
    <citation type="journal article" date="2018" name="Sci. Rep.">
        <title>Comparative genomics provides insights into the lifestyle and reveals functional heterogeneity of dark septate endophytic fungi.</title>
        <authorList>
            <person name="Knapp D.G."/>
            <person name="Nemeth J.B."/>
            <person name="Barry K."/>
            <person name="Hainaut M."/>
            <person name="Henrissat B."/>
            <person name="Johnson J."/>
            <person name="Kuo A."/>
            <person name="Lim J.H.P."/>
            <person name="Lipzen A."/>
            <person name="Nolan M."/>
            <person name="Ohm R.A."/>
            <person name="Tamas L."/>
            <person name="Grigoriev I.V."/>
            <person name="Spatafora J.W."/>
            <person name="Nagy L.G."/>
            <person name="Kovacs G.M."/>
        </authorList>
    </citation>
    <scope>NUCLEOTIDE SEQUENCE [LARGE SCALE GENOMIC DNA]</scope>
    <source>
        <strain evidence="5 6">DSE2036</strain>
    </source>
</reference>
<dbReference type="PANTHER" id="PTHR37534">
    <property type="entry name" value="TRANSCRIPTIONAL ACTIVATOR PROTEIN UGA3"/>
    <property type="match status" value="1"/>
</dbReference>
<dbReference type="PANTHER" id="PTHR37534:SF20">
    <property type="entry name" value="PRO1A C6 ZINK-FINGER PROTEIN"/>
    <property type="match status" value="1"/>
</dbReference>
<dbReference type="PROSITE" id="PS00463">
    <property type="entry name" value="ZN2_CY6_FUNGAL_1"/>
    <property type="match status" value="1"/>
</dbReference>
<name>A0A2V1ECF4_9PLEO</name>
<evidence type="ECO:0000313" key="5">
    <source>
        <dbReference type="EMBL" id="PVI06935.1"/>
    </source>
</evidence>
<accession>A0A2V1ECF4</accession>
<dbReference type="Proteomes" id="UP000244855">
    <property type="component" value="Unassembled WGS sequence"/>
</dbReference>
<comment type="subcellular location">
    <subcellularLocation>
        <location evidence="1">Nucleus</location>
    </subcellularLocation>
</comment>
<dbReference type="GO" id="GO:0000981">
    <property type="term" value="F:DNA-binding transcription factor activity, RNA polymerase II-specific"/>
    <property type="evidence" value="ECO:0007669"/>
    <property type="project" value="InterPro"/>
</dbReference>
<organism evidence="5 6">
    <name type="scientific">Periconia macrospinosa</name>
    <dbReference type="NCBI Taxonomy" id="97972"/>
    <lineage>
        <taxon>Eukaryota</taxon>
        <taxon>Fungi</taxon>
        <taxon>Dikarya</taxon>
        <taxon>Ascomycota</taxon>
        <taxon>Pezizomycotina</taxon>
        <taxon>Dothideomycetes</taxon>
        <taxon>Pleosporomycetidae</taxon>
        <taxon>Pleosporales</taxon>
        <taxon>Massarineae</taxon>
        <taxon>Periconiaceae</taxon>
        <taxon>Periconia</taxon>
    </lineage>
</organism>
<dbReference type="PROSITE" id="PS50048">
    <property type="entry name" value="ZN2_CY6_FUNGAL_2"/>
    <property type="match status" value="1"/>
</dbReference>
<feature type="region of interest" description="Disordered" evidence="3">
    <location>
        <begin position="92"/>
        <end position="130"/>
    </location>
</feature>
<keyword evidence="2" id="KW-0539">Nucleus</keyword>
<dbReference type="InterPro" id="IPR036864">
    <property type="entry name" value="Zn2-C6_fun-type_DNA-bd_sf"/>
</dbReference>
<dbReference type="EMBL" id="KZ805306">
    <property type="protein sequence ID" value="PVI06935.1"/>
    <property type="molecule type" value="Genomic_DNA"/>
</dbReference>
<dbReference type="GO" id="GO:0005634">
    <property type="term" value="C:nucleus"/>
    <property type="evidence" value="ECO:0007669"/>
    <property type="project" value="UniProtKB-SubCell"/>
</dbReference>
<evidence type="ECO:0000256" key="2">
    <source>
        <dbReference type="ARBA" id="ARBA00023242"/>
    </source>
</evidence>
<dbReference type="OrthoDB" id="5213892at2759"/>
<gene>
    <name evidence="5" type="ORF">DM02DRAFT_649277</name>
</gene>
<feature type="compositionally biased region" description="Basic and acidic residues" evidence="3">
    <location>
        <begin position="113"/>
        <end position="123"/>
    </location>
</feature>
<protein>
    <recommendedName>
        <fullName evidence="4">Zn(2)-C6 fungal-type domain-containing protein</fullName>
    </recommendedName>
</protein>
<evidence type="ECO:0000256" key="1">
    <source>
        <dbReference type="ARBA" id="ARBA00004123"/>
    </source>
</evidence>
<dbReference type="Gene3D" id="4.10.240.10">
    <property type="entry name" value="Zn(2)-C6 fungal-type DNA-binding domain"/>
    <property type="match status" value="1"/>
</dbReference>
<proteinExistence type="predicted"/>
<keyword evidence="6" id="KW-1185">Reference proteome</keyword>
<dbReference type="AlphaFoldDB" id="A0A2V1ECF4"/>
<feature type="domain" description="Zn(2)-C6 fungal-type" evidence="4">
    <location>
        <begin position="10"/>
        <end position="38"/>
    </location>
</feature>
<dbReference type="Pfam" id="PF11951">
    <property type="entry name" value="Fungal_trans_2"/>
    <property type="match status" value="1"/>
</dbReference>
<dbReference type="Pfam" id="PF00172">
    <property type="entry name" value="Zn_clus"/>
    <property type="match status" value="1"/>
</dbReference>
<evidence type="ECO:0000256" key="3">
    <source>
        <dbReference type="SAM" id="MobiDB-lite"/>
    </source>
</evidence>
<evidence type="ECO:0000313" key="6">
    <source>
        <dbReference type="Proteomes" id="UP000244855"/>
    </source>
</evidence>
<evidence type="ECO:0000259" key="4">
    <source>
        <dbReference type="PROSITE" id="PS50048"/>
    </source>
</evidence>
<sequence length="642" mass="72684">MDIHRQDQETCWTCRLRKKRCDKKQPRCDTCDALGITCHNYGVKPPWMDGGEKQRQMSESIKIQIRHKTRIQREKRKLETCNFRRGEVTGSSSIIAFGSGEDEGDSPGGSLESSRKASSELQDHNLSIGTPVSQASVNQEMADDETLRQPAPPPVERLLPHGFNREQQSRQYETEMLSLYLFNVFPFFYPFYRPGLMETGKSWLQVLLSSSKVALNASISLSAFYFSAGYANVYPNAHEGSKFQLWEQINLSADRSFESIRAKIEDMKNGDPIRRLIERTRVLGSIILLLTFENTIGRSVEWNGHLKVAVALFEDIWSTAADLEDPSHTPYFSIMYKIAGNVKYHLDDTRIIWIADQKCFSFFTTLLIYIDIIASVSCHNAPILSRYHTNILAENDDGSPSYDTQQEHLSNLIGAQNWVMRCLTQAGELAAWKRAQQASNMLPARNDELATRAVIILDQLTAGIARLHSQPNPFSSHANTNPTNLPAEYQLRITFSSPLVKHPSTLQTTIWAHATELYVLVLLHGWRPSHPDTLRTVGRVLQLLPQVTSPAYLRALAWPLCVVGCLCMREMEREGVRRAFGRLTGVEKVGAPGDAFGVVERVWGVMDRRVRVEGRTGRSEEIEEDWCFERCFGVLGYPVLLV</sequence>
<dbReference type="InterPro" id="IPR021858">
    <property type="entry name" value="Fun_TF"/>
</dbReference>
<dbReference type="GO" id="GO:0008270">
    <property type="term" value="F:zinc ion binding"/>
    <property type="evidence" value="ECO:0007669"/>
    <property type="project" value="InterPro"/>
</dbReference>
<dbReference type="STRING" id="97972.A0A2V1ECF4"/>
<dbReference type="CDD" id="cd00067">
    <property type="entry name" value="GAL4"/>
    <property type="match status" value="1"/>
</dbReference>
<dbReference type="SMART" id="SM00066">
    <property type="entry name" value="GAL4"/>
    <property type="match status" value="1"/>
</dbReference>
<dbReference type="SUPFAM" id="SSF57701">
    <property type="entry name" value="Zn2/Cys6 DNA-binding domain"/>
    <property type="match status" value="1"/>
</dbReference>
<dbReference type="InterPro" id="IPR001138">
    <property type="entry name" value="Zn2Cys6_DnaBD"/>
</dbReference>